<feature type="region of interest" description="Disordered" evidence="1">
    <location>
        <begin position="195"/>
        <end position="234"/>
    </location>
</feature>
<sequence length="456" mass="50210">MLPEPKTDVHLPSDRSAFPLVLDPALHEVGSTDSRQLRHPADFLHAVNWAVAQGLHPRATATTVTVAQKLAAKINRDGHMAYARERLAAELNLSLSTVRNHTRVLRELGLLVWVEHGTRRNILRTKNPTGRPAGYKATATIFAAVAPPYWDRAMGRTTTGHGYTARLIAVDALGRAYETALSQLTRTTSAAAVRERRCPPSVSGFSSSEKFRHKGGNNYTRTRETTPSPQPNHARRWTAVTPTKLAHLIAAAEQIKSSVPWLAKACPRRLAFQLRDRLLNATSIQPLVNELRTLGALQAVHRPLGFLAAHLSRPAQRTDLPVDWVPVRGAAKAPVDLPRFEEEAARIPDFGGDRLLEERWDAYCAQRAFAEALDRWRDLDQQRLASDHLVPVYPVIDIAVDDTGSRWAGMVKGRHRAHAGAFARSATLRAQMRAQWAAVRSPAPEGPGAGGRARVG</sequence>
<keyword evidence="3" id="KW-1185">Reference proteome</keyword>
<organism evidence="2 3">
    <name type="scientific">Streptacidiphilus pinicola</name>
    <dbReference type="NCBI Taxonomy" id="2219663"/>
    <lineage>
        <taxon>Bacteria</taxon>
        <taxon>Bacillati</taxon>
        <taxon>Actinomycetota</taxon>
        <taxon>Actinomycetes</taxon>
        <taxon>Kitasatosporales</taxon>
        <taxon>Streptomycetaceae</taxon>
        <taxon>Streptacidiphilus</taxon>
    </lineage>
</organism>
<evidence type="ECO:0000313" key="2">
    <source>
        <dbReference type="EMBL" id="RAG85005.1"/>
    </source>
</evidence>
<dbReference type="OrthoDB" id="4311227at2"/>
<evidence type="ECO:0000313" key="3">
    <source>
        <dbReference type="Proteomes" id="UP000248889"/>
    </source>
</evidence>
<evidence type="ECO:0000256" key="1">
    <source>
        <dbReference type="SAM" id="MobiDB-lite"/>
    </source>
</evidence>
<protein>
    <submittedName>
        <fullName evidence="2">Uncharacterized protein</fullName>
    </submittedName>
</protein>
<dbReference type="AlphaFoldDB" id="A0A2X0K6V7"/>
<gene>
    <name evidence="2" type="ORF">DN069_13655</name>
</gene>
<reference evidence="2 3" key="1">
    <citation type="submission" date="2018-06" db="EMBL/GenBank/DDBJ databases">
        <title>Streptacidiphilus pinicola sp. nov., isolated from pine grove soil.</title>
        <authorList>
            <person name="Roh S.G."/>
            <person name="Park S."/>
            <person name="Kim M.-K."/>
            <person name="Yun B.-R."/>
            <person name="Park J."/>
            <person name="Kim M.J."/>
            <person name="Kim Y.S."/>
            <person name="Kim S.B."/>
        </authorList>
    </citation>
    <scope>NUCLEOTIDE SEQUENCE [LARGE SCALE GENOMIC DNA]</scope>
    <source>
        <strain evidence="2 3">MMS16-CNU450</strain>
    </source>
</reference>
<name>A0A2X0K6V7_9ACTN</name>
<dbReference type="Proteomes" id="UP000248889">
    <property type="component" value="Unassembled WGS sequence"/>
</dbReference>
<proteinExistence type="predicted"/>
<accession>A0A2X0K6V7</accession>
<comment type="caution">
    <text evidence="2">The sequence shown here is derived from an EMBL/GenBank/DDBJ whole genome shotgun (WGS) entry which is preliminary data.</text>
</comment>
<dbReference type="RefSeq" id="WP_111501226.1">
    <property type="nucleotide sequence ID" value="NZ_QKYN01000053.1"/>
</dbReference>
<dbReference type="EMBL" id="QKYN01000053">
    <property type="protein sequence ID" value="RAG85005.1"/>
    <property type="molecule type" value="Genomic_DNA"/>
</dbReference>